<evidence type="ECO:0000256" key="5">
    <source>
        <dbReference type="ARBA" id="ARBA00022741"/>
    </source>
</evidence>
<dbReference type="InterPro" id="IPR036890">
    <property type="entry name" value="HATPase_C_sf"/>
</dbReference>
<dbReference type="InterPro" id="IPR011495">
    <property type="entry name" value="Sig_transdc_His_kin_sub2_dim/P"/>
</dbReference>
<reference evidence="9 10" key="1">
    <citation type="submission" date="2016-10" db="EMBL/GenBank/DDBJ databases">
        <authorList>
            <person name="de Groot N.N."/>
        </authorList>
    </citation>
    <scope>NUCLEOTIDE SEQUENCE [LARGE SCALE GENOMIC DNA]</scope>
    <source>
        <strain evidence="9 10">DSM 1736</strain>
    </source>
</reference>
<dbReference type="AlphaFoldDB" id="A0A1G9WA60"/>
<evidence type="ECO:0000313" key="10">
    <source>
        <dbReference type="Proteomes" id="UP000214880"/>
    </source>
</evidence>
<dbReference type="PANTHER" id="PTHR41523:SF8">
    <property type="entry name" value="ETHYLENE RESPONSE SENSOR PROTEIN"/>
    <property type="match status" value="1"/>
</dbReference>
<dbReference type="GO" id="GO:0006355">
    <property type="term" value="P:regulation of DNA-templated transcription"/>
    <property type="evidence" value="ECO:0007669"/>
    <property type="project" value="InterPro"/>
</dbReference>
<evidence type="ECO:0000256" key="2">
    <source>
        <dbReference type="ARBA" id="ARBA00012438"/>
    </source>
</evidence>
<keyword evidence="3" id="KW-0597">Phosphoprotein</keyword>
<keyword evidence="10" id="KW-1185">Reference proteome</keyword>
<dbReference type="InterPro" id="IPR038424">
    <property type="entry name" value="H_kinase_PdtaS_GAF_sf"/>
</dbReference>
<dbReference type="GO" id="GO:0005524">
    <property type="term" value="F:ATP binding"/>
    <property type="evidence" value="ECO:0007669"/>
    <property type="project" value="UniProtKB-KW"/>
</dbReference>
<dbReference type="Pfam" id="PF00989">
    <property type="entry name" value="PAS"/>
    <property type="match status" value="1"/>
</dbReference>
<dbReference type="STRING" id="146817.SAMN04488502_107171"/>
<protein>
    <recommendedName>
        <fullName evidence="2">histidine kinase</fullName>
        <ecNumber evidence="2">2.7.13.3</ecNumber>
    </recommendedName>
</protein>
<evidence type="ECO:0000256" key="3">
    <source>
        <dbReference type="ARBA" id="ARBA00022553"/>
    </source>
</evidence>
<dbReference type="InterPro" id="IPR013767">
    <property type="entry name" value="PAS_fold"/>
</dbReference>
<dbReference type="InterPro" id="IPR022066">
    <property type="entry name" value="PdtaS_GAF"/>
</dbReference>
<evidence type="ECO:0000256" key="4">
    <source>
        <dbReference type="ARBA" id="ARBA00022679"/>
    </source>
</evidence>
<dbReference type="Pfam" id="PF07568">
    <property type="entry name" value="HisKA_2"/>
    <property type="match status" value="1"/>
</dbReference>
<dbReference type="Gene3D" id="3.30.450.20">
    <property type="entry name" value="PAS domain"/>
    <property type="match status" value="2"/>
</dbReference>
<dbReference type="EMBL" id="FNHB01000007">
    <property type="protein sequence ID" value="SDM81448.1"/>
    <property type="molecule type" value="Genomic_DNA"/>
</dbReference>
<name>A0A1G9WA60_9FIRM</name>
<gene>
    <name evidence="9" type="ORF">SAMN04488502_107171</name>
</gene>
<keyword evidence="5" id="KW-0547">Nucleotide-binding</keyword>
<evidence type="ECO:0000313" key="9">
    <source>
        <dbReference type="EMBL" id="SDM81448.1"/>
    </source>
</evidence>
<dbReference type="RefSeq" id="WP_092074203.1">
    <property type="nucleotide sequence ID" value="NZ_FNHB01000007.1"/>
</dbReference>
<evidence type="ECO:0000259" key="8">
    <source>
        <dbReference type="SMART" id="SM00911"/>
    </source>
</evidence>
<evidence type="ECO:0000256" key="6">
    <source>
        <dbReference type="ARBA" id="ARBA00022777"/>
    </source>
</evidence>
<dbReference type="GO" id="GO:0004673">
    <property type="term" value="F:protein histidine kinase activity"/>
    <property type="evidence" value="ECO:0007669"/>
    <property type="project" value="UniProtKB-EC"/>
</dbReference>
<feature type="domain" description="Signal transduction histidine kinase HWE region" evidence="8">
    <location>
        <begin position="281"/>
        <end position="363"/>
    </location>
</feature>
<keyword evidence="6 9" id="KW-0418">Kinase</keyword>
<dbReference type="InterPro" id="IPR000014">
    <property type="entry name" value="PAS"/>
</dbReference>
<dbReference type="EC" id="2.7.13.3" evidence="2"/>
<organism evidence="9 10">
    <name type="scientific">Dendrosporobacter quercicolus</name>
    <dbReference type="NCBI Taxonomy" id="146817"/>
    <lineage>
        <taxon>Bacteria</taxon>
        <taxon>Bacillati</taxon>
        <taxon>Bacillota</taxon>
        <taxon>Negativicutes</taxon>
        <taxon>Selenomonadales</taxon>
        <taxon>Sporomusaceae</taxon>
        <taxon>Dendrosporobacter</taxon>
    </lineage>
</organism>
<evidence type="ECO:0000256" key="7">
    <source>
        <dbReference type="ARBA" id="ARBA00022840"/>
    </source>
</evidence>
<dbReference type="SUPFAM" id="SSF55785">
    <property type="entry name" value="PYP-like sensor domain (PAS domain)"/>
    <property type="match status" value="1"/>
</dbReference>
<dbReference type="Gene3D" id="3.30.565.10">
    <property type="entry name" value="Histidine kinase-like ATPase, C-terminal domain"/>
    <property type="match status" value="1"/>
</dbReference>
<evidence type="ECO:0000256" key="1">
    <source>
        <dbReference type="ARBA" id="ARBA00000085"/>
    </source>
</evidence>
<dbReference type="InterPro" id="IPR011102">
    <property type="entry name" value="Sig_transdc_His_kinase_HWE"/>
</dbReference>
<accession>A0A1G9WA60</accession>
<dbReference type="InterPro" id="IPR035965">
    <property type="entry name" value="PAS-like_dom_sf"/>
</dbReference>
<dbReference type="Pfam" id="PF12282">
    <property type="entry name" value="GAF_PdtaS"/>
    <property type="match status" value="1"/>
</dbReference>
<dbReference type="CDD" id="cd00130">
    <property type="entry name" value="PAS"/>
    <property type="match status" value="1"/>
</dbReference>
<dbReference type="Pfam" id="PF02518">
    <property type="entry name" value="HATPase_c"/>
    <property type="match status" value="1"/>
</dbReference>
<dbReference type="Gene3D" id="3.30.450.280">
    <property type="entry name" value="GAF domain"/>
    <property type="match status" value="1"/>
</dbReference>
<proteinExistence type="predicted"/>
<comment type="catalytic activity">
    <reaction evidence="1">
        <text>ATP + protein L-histidine = ADP + protein N-phospho-L-histidine.</text>
        <dbReference type="EC" id="2.7.13.3"/>
    </reaction>
</comment>
<sequence>MVEQRTTLRQLCLQYTNLAVDDISELEEMAAKLQFIAELTGTDIFIDALSKNGVDAIVLAWAYAKGNRSLYRSSVVGEMAYAASEPAVYQTFSTGKIARNIRGVSQEGVPIAQTVTPLFNTAGDMIGVLIMEKDISAEVYQEEQVEFLSRTAEHLSRSLMALTMTGWGWEEWLGNGIFVLNHKGEITYANKHAARLSGQLGGEEVLGKSFIAALPFTSLHDLAEGLKNPINFEFDDACYVVQAHPLIAGGELSGCVVSLQDVTELRQKERQLDMQSAIIQEINHRVKNTLQNVVSLLRLQMNRSKLEPVQQEFTACINRILSIARVHEVFAYQPWDCIDLQELAEYVLAKVVESQRLPAQTVNTQVLGQHIIISAAQAVPVGLVLNELVTNALKHGIKLAAYGEINVIIEQQQQEVRLTVSNDGCKPQQSPELIKNNKLGLYIVRLLICEQLGGVFDLRRENGATIAQVSFPLSSKEEEV</sequence>
<dbReference type="SMART" id="SM00911">
    <property type="entry name" value="HWE_HK"/>
    <property type="match status" value="1"/>
</dbReference>
<dbReference type="OrthoDB" id="9767435at2"/>
<dbReference type="PANTHER" id="PTHR41523">
    <property type="entry name" value="TWO-COMPONENT SYSTEM SENSOR PROTEIN"/>
    <property type="match status" value="1"/>
</dbReference>
<keyword evidence="7" id="KW-0067">ATP-binding</keyword>
<dbReference type="Proteomes" id="UP000214880">
    <property type="component" value="Unassembled WGS sequence"/>
</dbReference>
<dbReference type="SUPFAM" id="SSF55874">
    <property type="entry name" value="ATPase domain of HSP90 chaperone/DNA topoisomerase II/histidine kinase"/>
    <property type="match status" value="1"/>
</dbReference>
<keyword evidence="4" id="KW-0808">Transferase</keyword>
<dbReference type="InterPro" id="IPR003594">
    <property type="entry name" value="HATPase_dom"/>
</dbReference>